<evidence type="ECO:0000256" key="1">
    <source>
        <dbReference type="SAM" id="SignalP"/>
    </source>
</evidence>
<organism evidence="2 3">
    <name type="scientific">Streptomyces avidinii</name>
    <dbReference type="NCBI Taxonomy" id="1895"/>
    <lineage>
        <taxon>Bacteria</taxon>
        <taxon>Bacillati</taxon>
        <taxon>Actinomycetota</taxon>
        <taxon>Actinomycetes</taxon>
        <taxon>Kitasatosporales</taxon>
        <taxon>Streptomycetaceae</taxon>
        <taxon>Streptomyces</taxon>
    </lineage>
</organism>
<dbReference type="EMBL" id="JAGGLQ010000006">
    <property type="protein sequence ID" value="MBP2038031.1"/>
    <property type="molecule type" value="Genomic_DNA"/>
</dbReference>
<gene>
    <name evidence="2" type="ORF">J2Z77_003838</name>
</gene>
<protein>
    <recommendedName>
        <fullName evidence="4">Lipoprotein</fullName>
    </recommendedName>
</protein>
<evidence type="ECO:0008006" key="4">
    <source>
        <dbReference type="Google" id="ProtNLM"/>
    </source>
</evidence>
<keyword evidence="3" id="KW-1185">Reference proteome</keyword>
<evidence type="ECO:0000313" key="2">
    <source>
        <dbReference type="EMBL" id="MBP2038031.1"/>
    </source>
</evidence>
<evidence type="ECO:0000313" key="3">
    <source>
        <dbReference type="Proteomes" id="UP001519310"/>
    </source>
</evidence>
<dbReference type="Proteomes" id="UP001519310">
    <property type="component" value="Unassembled WGS sequence"/>
</dbReference>
<keyword evidence="1" id="KW-0732">Signal</keyword>
<feature type="chain" id="PRO_5047132948" description="Lipoprotein" evidence="1">
    <location>
        <begin position="24"/>
        <end position="170"/>
    </location>
</feature>
<reference evidence="2 3" key="1">
    <citation type="submission" date="2021-03" db="EMBL/GenBank/DDBJ databases">
        <title>Genomic Encyclopedia of Type Strains, Phase IV (KMG-IV): sequencing the most valuable type-strain genomes for metagenomic binning, comparative biology and taxonomic classification.</title>
        <authorList>
            <person name="Goeker M."/>
        </authorList>
    </citation>
    <scope>NUCLEOTIDE SEQUENCE [LARGE SCALE GENOMIC DNA]</scope>
    <source>
        <strain evidence="2 3">DSM 40526</strain>
    </source>
</reference>
<dbReference type="RefSeq" id="WP_229920446.1">
    <property type="nucleotide sequence ID" value="NZ_BMVL01000006.1"/>
</dbReference>
<accession>A0ABS4L7C8</accession>
<proteinExistence type="predicted"/>
<name>A0ABS4L7C8_STRAV</name>
<feature type="signal peptide" evidence="1">
    <location>
        <begin position="1"/>
        <end position="23"/>
    </location>
</feature>
<comment type="caution">
    <text evidence="2">The sequence shown here is derived from an EMBL/GenBank/DDBJ whole genome shotgun (WGS) entry which is preliminary data.</text>
</comment>
<sequence>MVTALAWMRGAAGAVALSLVALGAAGCSDGEGTPSEAVSSAASAVKSAGEAVSSAAAEAKRAAESAAAVAQGKLAEVKDGVDAKGQVTLGPVATGADGYTTVPVTVQNTDDATKSFAVQVEFKDESGHLIDTAVVTITDVAGKGTGQGTARSTHKLSGTVTAGTGTALRY</sequence>